<protein>
    <submittedName>
        <fullName evidence="1">Protein FAM135</fullName>
    </submittedName>
</protein>
<evidence type="ECO:0000313" key="1">
    <source>
        <dbReference type="EMBL" id="TRL76668.1"/>
    </source>
</evidence>
<gene>
    <name evidence="1" type="ORF">FNL11_09725</name>
</gene>
<comment type="caution">
    <text evidence="1">The sequence shown here is derived from an EMBL/GenBank/DDBJ whole genome shotgun (WGS) entry which is preliminary data.</text>
</comment>
<evidence type="ECO:0000313" key="2">
    <source>
        <dbReference type="Proteomes" id="UP000316594"/>
    </source>
</evidence>
<dbReference type="EMBL" id="VJMP01000008">
    <property type="protein sequence ID" value="TRL76668.1"/>
    <property type="molecule type" value="Genomic_DNA"/>
</dbReference>
<sequence length="29" mass="3608">MYVSYIHSYCPVLFIYHYTSFANTIIQWF</sequence>
<name>A0AB38PBB1_STAHA</name>
<reference evidence="1 2" key="1">
    <citation type="submission" date="2019-07" db="EMBL/GenBank/DDBJ databases">
        <title>Genome Sequencing and Assembly of Staphylococcus haemolyticus SDA2.</title>
        <authorList>
            <person name="Emmons C.B."/>
            <person name="Park C."/>
            <person name="Sevigny J.L."/>
            <person name="Andam C."/>
        </authorList>
    </citation>
    <scope>NUCLEOTIDE SEQUENCE [LARGE SCALE GENOMIC DNA]</scope>
    <source>
        <strain evidence="1 2">SDA2</strain>
    </source>
</reference>
<accession>A0AB38PBB1</accession>
<dbReference type="Proteomes" id="UP000316594">
    <property type="component" value="Unassembled WGS sequence"/>
</dbReference>
<dbReference type="AlphaFoldDB" id="A0AB38PBB1"/>
<proteinExistence type="predicted"/>
<organism evidence="1 2">
    <name type="scientific">Staphylococcus haemolyticus</name>
    <dbReference type="NCBI Taxonomy" id="1283"/>
    <lineage>
        <taxon>Bacteria</taxon>
        <taxon>Bacillati</taxon>
        <taxon>Bacillota</taxon>
        <taxon>Bacilli</taxon>
        <taxon>Bacillales</taxon>
        <taxon>Staphylococcaceae</taxon>
        <taxon>Staphylococcus</taxon>
    </lineage>
</organism>